<evidence type="ECO:0000256" key="11">
    <source>
        <dbReference type="ARBA" id="ARBA00033056"/>
    </source>
</evidence>
<gene>
    <name evidence="16" type="ORF">SAMN04488238_106139</name>
</gene>
<sequence>MVAVFLYGTLQHAPLFDAVAGCAPAGRPASLPGHAVRAVVGQAFPLLCVDDGAAGAEGLLVDLPDSAVAALDLYEGAFGYTRATRTALCVGDDAPVAAQVYLPADNAWETAGDWNLDHWAASYGAMSAHAVSEVMAIARNPATPDAARVRYPMALARADAHLRAQAASAPARLRRQPAPGDIETVHFDRPYAYFFGVEVSDLRFRRFDGSYSDVARRAAFIMADAVTVLPYDPVRDVVLLVEQFRYGVLARGDRNPWSLECIAGRIDPGEAPQTAARREAEEEARLILTDLTEVSRGYPSPGAVTEYLYNYLALCELPDAAAGVAGVEGEDEDIRSHIVPFQTLMDLIASNEVENGPLITTAFWLALNRDALRRTALSPGA</sequence>
<dbReference type="PANTHER" id="PTHR11839">
    <property type="entry name" value="UDP/ADP-SUGAR PYROPHOSPHATASE"/>
    <property type="match status" value="1"/>
</dbReference>
<dbReference type="GO" id="GO:0019693">
    <property type="term" value="P:ribose phosphate metabolic process"/>
    <property type="evidence" value="ECO:0007669"/>
    <property type="project" value="TreeGrafter"/>
</dbReference>
<evidence type="ECO:0000256" key="3">
    <source>
        <dbReference type="ARBA" id="ARBA00012453"/>
    </source>
</evidence>
<comment type="catalytic activity">
    <reaction evidence="12">
        <text>ADP-D-ribose + H2O = D-ribose 5-phosphate + AMP + 2 H(+)</text>
        <dbReference type="Rhea" id="RHEA:10412"/>
        <dbReference type="ChEBI" id="CHEBI:15377"/>
        <dbReference type="ChEBI" id="CHEBI:15378"/>
        <dbReference type="ChEBI" id="CHEBI:57967"/>
        <dbReference type="ChEBI" id="CHEBI:78346"/>
        <dbReference type="ChEBI" id="CHEBI:456215"/>
        <dbReference type="EC" id="3.6.1.13"/>
    </reaction>
</comment>
<dbReference type="RefSeq" id="WP_092889611.1">
    <property type="nucleotide sequence ID" value="NZ_CP061498.1"/>
</dbReference>
<feature type="short sequence motif" description="Nudix box" evidence="14">
    <location>
        <begin position="264"/>
        <end position="286"/>
    </location>
</feature>
<evidence type="ECO:0000256" key="4">
    <source>
        <dbReference type="ARBA" id="ARBA00013297"/>
    </source>
</evidence>
<dbReference type="NCBIfam" id="TIGR00052">
    <property type="entry name" value="nudix-type nucleoside diphosphatase, YffH/AdpP family"/>
    <property type="match status" value="1"/>
</dbReference>
<evidence type="ECO:0000256" key="5">
    <source>
        <dbReference type="ARBA" id="ARBA00022723"/>
    </source>
</evidence>
<comment type="function">
    <text evidence="8">Acts on ADP-mannose and ADP-glucose as well as ADP-ribose. Prevents glycogen biosynthesis. The reaction catalyzed by this enzyme is a limiting step of the gluconeogenic process.</text>
</comment>
<feature type="binding site" evidence="13">
    <location>
        <position position="279"/>
    </location>
    <ligand>
        <name>Mg(2+)</name>
        <dbReference type="ChEBI" id="CHEBI:18420"/>
        <label>1</label>
    </ligand>
</feature>
<evidence type="ECO:0000256" key="7">
    <source>
        <dbReference type="ARBA" id="ARBA00022842"/>
    </source>
</evidence>
<dbReference type="GO" id="GO:0006753">
    <property type="term" value="P:nucleoside phosphate metabolic process"/>
    <property type="evidence" value="ECO:0007669"/>
    <property type="project" value="TreeGrafter"/>
</dbReference>
<dbReference type="InterPro" id="IPR004385">
    <property type="entry name" value="NDP_pyrophosphatase"/>
</dbReference>
<evidence type="ECO:0000313" key="16">
    <source>
        <dbReference type="EMBL" id="SDX22685.1"/>
    </source>
</evidence>
<dbReference type="GO" id="GO:0019144">
    <property type="term" value="F:ADP-sugar diphosphatase activity"/>
    <property type="evidence" value="ECO:0007669"/>
    <property type="project" value="TreeGrafter"/>
</dbReference>
<keyword evidence="17" id="KW-1185">Reference proteome</keyword>
<evidence type="ECO:0000256" key="13">
    <source>
        <dbReference type="PIRSR" id="PIRSR604385-2"/>
    </source>
</evidence>
<keyword evidence="5 13" id="KW-0479">Metal-binding</keyword>
<evidence type="ECO:0000256" key="12">
    <source>
        <dbReference type="ARBA" id="ARBA00049546"/>
    </source>
</evidence>
<evidence type="ECO:0000256" key="9">
    <source>
        <dbReference type="ARBA" id="ARBA00030162"/>
    </source>
</evidence>
<comment type="similarity">
    <text evidence="2">Belongs to the Nudix hydrolase family. NudF subfamily.</text>
</comment>
<name>A0A1H2ZZ85_9RHOB</name>
<dbReference type="GO" id="GO:0005829">
    <property type="term" value="C:cytosol"/>
    <property type="evidence" value="ECO:0007669"/>
    <property type="project" value="TreeGrafter"/>
</dbReference>
<dbReference type="OrthoDB" id="5292471at2"/>
<comment type="cofactor">
    <cofactor evidence="1 13">
        <name>Mg(2+)</name>
        <dbReference type="ChEBI" id="CHEBI:18420"/>
    </cofactor>
</comment>
<dbReference type="InterPro" id="IPR013024">
    <property type="entry name" value="GGCT-like"/>
</dbReference>
<evidence type="ECO:0000256" key="2">
    <source>
        <dbReference type="ARBA" id="ARBA00007482"/>
    </source>
</evidence>
<dbReference type="EMBL" id="FNOM01000006">
    <property type="protein sequence ID" value="SDX22685.1"/>
    <property type="molecule type" value="Genomic_DNA"/>
</dbReference>
<dbReference type="GO" id="GO:0047631">
    <property type="term" value="F:ADP-ribose diphosphatase activity"/>
    <property type="evidence" value="ECO:0007669"/>
    <property type="project" value="UniProtKB-EC"/>
</dbReference>
<feature type="binding site" evidence="13">
    <location>
        <position position="332"/>
    </location>
    <ligand>
        <name>Mg(2+)</name>
        <dbReference type="ChEBI" id="CHEBI:18420"/>
        <label>1</label>
    </ligand>
</feature>
<dbReference type="Gene3D" id="3.10.490.10">
    <property type="entry name" value="Gamma-glutamyl cyclotransferase-like"/>
    <property type="match status" value="1"/>
</dbReference>
<evidence type="ECO:0000256" key="14">
    <source>
        <dbReference type="PIRSR" id="PIRSR604385-3"/>
    </source>
</evidence>
<evidence type="ECO:0000256" key="6">
    <source>
        <dbReference type="ARBA" id="ARBA00022801"/>
    </source>
</evidence>
<accession>A0A1H2ZZ85</accession>
<dbReference type="InterPro" id="IPR015797">
    <property type="entry name" value="NUDIX_hydrolase-like_dom_sf"/>
</dbReference>
<dbReference type="InterPro" id="IPR009288">
    <property type="entry name" value="AIG2-like_dom"/>
</dbReference>
<evidence type="ECO:0000256" key="10">
    <source>
        <dbReference type="ARBA" id="ARBA00030308"/>
    </source>
</evidence>
<evidence type="ECO:0000256" key="8">
    <source>
        <dbReference type="ARBA" id="ARBA00025164"/>
    </source>
</evidence>
<evidence type="ECO:0000256" key="1">
    <source>
        <dbReference type="ARBA" id="ARBA00001946"/>
    </source>
</evidence>
<dbReference type="EC" id="3.6.1.13" evidence="3"/>
<feature type="binding site" evidence="13">
    <location>
        <position position="283"/>
    </location>
    <ligand>
        <name>Mg(2+)</name>
        <dbReference type="ChEBI" id="CHEBI:18420"/>
        <label>1</label>
    </ligand>
</feature>
<evidence type="ECO:0000313" key="17">
    <source>
        <dbReference type="Proteomes" id="UP000198539"/>
    </source>
</evidence>
<keyword evidence="6" id="KW-0378">Hydrolase</keyword>
<dbReference type="PANTHER" id="PTHR11839:SF5">
    <property type="entry name" value="ADP-RIBOSE PYROPHOSPHATASE"/>
    <property type="match status" value="1"/>
</dbReference>
<dbReference type="PROSITE" id="PS00893">
    <property type="entry name" value="NUDIX_BOX"/>
    <property type="match status" value="1"/>
</dbReference>
<dbReference type="InterPro" id="IPR020084">
    <property type="entry name" value="NUDIX_hydrolase_CS"/>
</dbReference>
<dbReference type="AlphaFoldDB" id="A0A1H2ZZ85"/>
<dbReference type="STRING" id="564137.SAMN04488238_106139"/>
<keyword evidence="7 13" id="KW-0460">Magnesium</keyword>
<dbReference type="PROSITE" id="PS51462">
    <property type="entry name" value="NUDIX"/>
    <property type="match status" value="1"/>
</dbReference>
<protein>
    <recommendedName>
        <fullName evidence="4">ADP-ribose pyrophosphatase</fullName>
        <ecNumber evidence="3">3.6.1.13</ecNumber>
    </recommendedName>
    <alternativeName>
        <fullName evidence="9">ADP-ribose diphosphatase</fullName>
    </alternativeName>
    <alternativeName>
        <fullName evidence="11">ADP-ribose phosphohydrolase</fullName>
    </alternativeName>
    <alternativeName>
        <fullName evidence="10">Adenosine diphosphoribose pyrophosphatase</fullName>
    </alternativeName>
</protein>
<dbReference type="CDD" id="cd06661">
    <property type="entry name" value="GGCT_like"/>
    <property type="match status" value="1"/>
</dbReference>
<organism evidence="16 17">
    <name type="scientific">Roseicitreum antarcticum</name>
    <dbReference type="NCBI Taxonomy" id="564137"/>
    <lineage>
        <taxon>Bacteria</taxon>
        <taxon>Pseudomonadati</taxon>
        <taxon>Pseudomonadota</taxon>
        <taxon>Alphaproteobacteria</taxon>
        <taxon>Rhodobacterales</taxon>
        <taxon>Paracoccaceae</taxon>
        <taxon>Roseicitreum</taxon>
    </lineage>
</organism>
<evidence type="ECO:0000259" key="15">
    <source>
        <dbReference type="PROSITE" id="PS51462"/>
    </source>
</evidence>
<dbReference type="Gene3D" id="3.90.79.10">
    <property type="entry name" value="Nucleoside Triphosphate Pyrophosphohydrolase"/>
    <property type="match status" value="1"/>
</dbReference>
<dbReference type="Pfam" id="PF00293">
    <property type="entry name" value="NUDIX"/>
    <property type="match status" value="1"/>
</dbReference>
<dbReference type="Pfam" id="PF06094">
    <property type="entry name" value="GGACT"/>
    <property type="match status" value="1"/>
</dbReference>
<feature type="binding site" evidence="13">
    <location>
        <position position="263"/>
    </location>
    <ligand>
        <name>Mg(2+)</name>
        <dbReference type="ChEBI" id="CHEBI:18420"/>
        <label>1</label>
    </ligand>
</feature>
<dbReference type="SUPFAM" id="SSF55811">
    <property type="entry name" value="Nudix"/>
    <property type="match status" value="1"/>
</dbReference>
<reference evidence="16 17" key="1">
    <citation type="submission" date="2016-10" db="EMBL/GenBank/DDBJ databases">
        <authorList>
            <person name="de Groot N.N."/>
        </authorList>
    </citation>
    <scope>NUCLEOTIDE SEQUENCE [LARGE SCALE GENOMIC DNA]</scope>
    <source>
        <strain evidence="16 17">CGMCC 1.8894</strain>
    </source>
</reference>
<dbReference type="InterPro" id="IPR036568">
    <property type="entry name" value="GGCT-like_sf"/>
</dbReference>
<feature type="domain" description="Nudix hydrolase" evidence="15">
    <location>
        <begin position="221"/>
        <end position="361"/>
    </location>
</feature>
<dbReference type="Proteomes" id="UP000198539">
    <property type="component" value="Unassembled WGS sequence"/>
</dbReference>
<proteinExistence type="inferred from homology"/>
<dbReference type="SUPFAM" id="SSF110857">
    <property type="entry name" value="Gamma-glutamyl cyclotransferase-like"/>
    <property type="match status" value="1"/>
</dbReference>
<dbReference type="InterPro" id="IPR000086">
    <property type="entry name" value="NUDIX_hydrolase_dom"/>
</dbReference>
<dbReference type="GO" id="GO:0046872">
    <property type="term" value="F:metal ion binding"/>
    <property type="evidence" value="ECO:0007669"/>
    <property type="project" value="UniProtKB-KW"/>
</dbReference>